<organism evidence="3 4">
    <name type="scientific">Mycena albidolilacea</name>
    <dbReference type="NCBI Taxonomy" id="1033008"/>
    <lineage>
        <taxon>Eukaryota</taxon>
        <taxon>Fungi</taxon>
        <taxon>Dikarya</taxon>
        <taxon>Basidiomycota</taxon>
        <taxon>Agaricomycotina</taxon>
        <taxon>Agaricomycetes</taxon>
        <taxon>Agaricomycetidae</taxon>
        <taxon>Agaricales</taxon>
        <taxon>Marasmiineae</taxon>
        <taxon>Mycenaceae</taxon>
        <taxon>Mycena</taxon>
    </lineage>
</organism>
<evidence type="ECO:0000313" key="4">
    <source>
        <dbReference type="Proteomes" id="UP001218218"/>
    </source>
</evidence>
<evidence type="ECO:0000256" key="2">
    <source>
        <dbReference type="SAM" id="Phobius"/>
    </source>
</evidence>
<keyword evidence="4" id="KW-1185">Reference proteome</keyword>
<reference evidence="3" key="1">
    <citation type="submission" date="2023-03" db="EMBL/GenBank/DDBJ databases">
        <title>Massive genome expansion in bonnet fungi (Mycena s.s.) driven by repeated elements and novel gene families across ecological guilds.</title>
        <authorList>
            <consortium name="Lawrence Berkeley National Laboratory"/>
            <person name="Harder C.B."/>
            <person name="Miyauchi S."/>
            <person name="Viragh M."/>
            <person name="Kuo A."/>
            <person name="Thoen E."/>
            <person name="Andreopoulos B."/>
            <person name="Lu D."/>
            <person name="Skrede I."/>
            <person name="Drula E."/>
            <person name="Henrissat B."/>
            <person name="Morin E."/>
            <person name="Kohler A."/>
            <person name="Barry K."/>
            <person name="LaButti K."/>
            <person name="Morin E."/>
            <person name="Salamov A."/>
            <person name="Lipzen A."/>
            <person name="Mereny Z."/>
            <person name="Hegedus B."/>
            <person name="Baldrian P."/>
            <person name="Stursova M."/>
            <person name="Weitz H."/>
            <person name="Taylor A."/>
            <person name="Grigoriev I.V."/>
            <person name="Nagy L.G."/>
            <person name="Martin F."/>
            <person name="Kauserud H."/>
        </authorList>
    </citation>
    <scope>NUCLEOTIDE SEQUENCE</scope>
    <source>
        <strain evidence="3">CBHHK002</strain>
    </source>
</reference>
<evidence type="ECO:0000256" key="1">
    <source>
        <dbReference type="SAM" id="MobiDB-lite"/>
    </source>
</evidence>
<name>A0AAD7EUA5_9AGAR</name>
<protein>
    <submittedName>
        <fullName evidence="3">Uncharacterized protein</fullName>
    </submittedName>
</protein>
<keyword evidence="2" id="KW-0472">Membrane</keyword>
<keyword evidence="2" id="KW-1133">Transmembrane helix</keyword>
<feature type="transmembrane region" description="Helical" evidence="2">
    <location>
        <begin position="65"/>
        <end position="83"/>
    </location>
</feature>
<evidence type="ECO:0000313" key="3">
    <source>
        <dbReference type="EMBL" id="KAJ7351470.1"/>
    </source>
</evidence>
<feature type="compositionally biased region" description="Polar residues" evidence="1">
    <location>
        <begin position="124"/>
        <end position="133"/>
    </location>
</feature>
<keyword evidence="2" id="KW-0812">Transmembrane</keyword>
<dbReference type="Proteomes" id="UP001218218">
    <property type="component" value="Unassembled WGS sequence"/>
</dbReference>
<gene>
    <name evidence="3" type="ORF">DFH08DRAFT_992982</name>
</gene>
<dbReference type="AlphaFoldDB" id="A0AAD7EUA5"/>
<proteinExistence type="predicted"/>
<sequence length="179" mass="20103">MLLHGTDPIIELLPDESNHCNSSSHQCDKCRVHLLEQHLLTSDCSFQLTFAFIFAISTQKVQNRIGYRRVFLIGVIVVGVILWRRRSRSQPVSESDDSSFTGTKMTPCINMSNLQFADAPSSPPTSQLASSEVPTPGSRSPLYPRVNNYAFGDRDEPPPDYPATEIQSKVEVRRRKQPV</sequence>
<feature type="region of interest" description="Disordered" evidence="1">
    <location>
        <begin position="114"/>
        <end position="179"/>
    </location>
</feature>
<dbReference type="EMBL" id="JARIHO010000013">
    <property type="protein sequence ID" value="KAJ7351470.1"/>
    <property type="molecule type" value="Genomic_DNA"/>
</dbReference>
<comment type="caution">
    <text evidence="3">The sequence shown here is derived from an EMBL/GenBank/DDBJ whole genome shotgun (WGS) entry which is preliminary data.</text>
</comment>
<accession>A0AAD7EUA5</accession>